<proteinExistence type="predicted"/>
<comment type="caution">
    <text evidence="1">The sequence shown here is derived from an EMBL/GenBank/DDBJ whole genome shotgun (WGS) entry which is preliminary data.</text>
</comment>
<name>A0A5B7E8D0_PORTR</name>
<organism evidence="1 2">
    <name type="scientific">Portunus trituberculatus</name>
    <name type="common">Swimming crab</name>
    <name type="synonym">Neptunus trituberculatus</name>
    <dbReference type="NCBI Taxonomy" id="210409"/>
    <lineage>
        <taxon>Eukaryota</taxon>
        <taxon>Metazoa</taxon>
        <taxon>Ecdysozoa</taxon>
        <taxon>Arthropoda</taxon>
        <taxon>Crustacea</taxon>
        <taxon>Multicrustacea</taxon>
        <taxon>Malacostraca</taxon>
        <taxon>Eumalacostraca</taxon>
        <taxon>Eucarida</taxon>
        <taxon>Decapoda</taxon>
        <taxon>Pleocyemata</taxon>
        <taxon>Brachyura</taxon>
        <taxon>Eubrachyura</taxon>
        <taxon>Portunoidea</taxon>
        <taxon>Portunidae</taxon>
        <taxon>Portuninae</taxon>
        <taxon>Portunus</taxon>
    </lineage>
</organism>
<keyword evidence="2" id="KW-1185">Reference proteome</keyword>
<dbReference type="EMBL" id="VSRR010002234">
    <property type="protein sequence ID" value="MPC30340.1"/>
    <property type="molecule type" value="Genomic_DNA"/>
</dbReference>
<gene>
    <name evidence="1" type="ORF">E2C01_023602</name>
</gene>
<dbReference type="AlphaFoldDB" id="A0A5B7E8D0"/>
<sequence>MTRSDYGLVHRCLGACDIGRGLANLVDTPRRASRWGALKRLRAVPAATSLVDGLLVSLTNTAQLMSRAPATSEKTTS</sequence>
<evidence type="ECO:0000313" key="1">
    <source>
        <dbReference type="EMBL" id="MPC30340.1"/>
    </source>
</evidence>
<accession>A0A5B7E8D0</accession>
<reference evidence="1 2" key="1">
    <citation type="submission" date="2019-05" db="EMBL/GenBank/DDBJ databases">
        <title>Another draft genome of Portunus trituberculatus and its Hox gene families provides insights of decapod evolution.</title>
        <authorList>
            <person name="Jeong J.-H."/>
            <person name="Song I."/>
            <person name="Kim S."/>
            <person name="Choi T."/>
            <person name="Kim D."/>
            <person name="Ryu S."/>
            <person name="Kim W."/>
        </authorList>
    </citation>
    <scope>NUCLEOTIDE SEQUENCE [LARGE SCALE GENOMIC DNA]</scope>
    <source>
        <tissue evidence="1">Muscle</tissue>
    </source>
</reference>
<protein>
    <submittedName>
        <fullName evidence="1">Uncharacterized protein</fullName>
    </submittedName>
</protein>
<dbReference type="Proteomes" id="UP000324222">
    <property type="component" value="Unassembled WGS sequence"/>
</dbReference>
<evidence type="ECO:0000313" key="2">
    <source>
        <dbReference type="Proteomes" id="UP000324222"/>
    </source>
</evidence>